<dbReference type="InterPro" id="IPR023393">
    <property type="entry name" value="START-like_dom_sf"/>
</dbReference>
<evidence type="ECO:0000313" key="3">
    <source>
        <dbReference type="Proteomes" id="UP001438707"/>
    </source>
</evidence>
<dbReference type="SUPFAM" id="SSF55961">
    <property type="entry name" value="Bet v1-like"/>
    <property type="match status" value="1"/>
</dbReference>
<dbReference type="Gene3D" id="3.30.530.20">
    <property type="match status" value="1"/>
</dbReference>
<reference evidence="2 3" key="1">
    <citation type="journal article" date="2024" name="Nat. Commun.">
        <title>Phylogenomics reveals the evolutionary origins of lichenization in chlorophyte algae.</title>
        <authorList>
            <person name="Puginier C."/>
            <person name="Libourel C."/>
            <person name="Otte J."/>
            <person name="Skaloud P."/>
            <person name="Haon M."/>
            <person name="Grisel S."/>
            <person name="Petersen M."/>
            <person name="Berrin J.G."/>
            <person name="Delaux P.M."/>
            <person name="Dal Grande F."/>
            <person name="Keller J."/>
        </authorList>
    </citation>
    <scope>NUCLEOTIDE SEQUENCE [LARGE SCALE GENOMIC DNA]</scope>
    <source>
        <strain evidence="2 3">SAG 2145</strain>
    </source>
</reference>
<evidence type="ECO:0000256" key="1">
    <source>
        <dbReference type="SAM" id="MobiDB-lite"/>
    </source>
</evidence>
<organism evidence="2 3">
    <name type="scientific">Apatococcus lobatus</name>
    <dbReference type="NCBI Taxonomy" id="904363"/>
    <lineage>
        <taxon>Eukaryota</taxon>
        <taxon>Viridiplantae</taxon>
        <taxon>Chlorophyta</taxon>
        <taxon>core chlorophytes</taxon>
        <taxon>Trebouxiophyceae</taxon>
        <taxon>Chlorellales</taxon>
        <taxon>Chlorellaceae</taxon>
        <taxon>Apatococcus</taxon>
    </lineage>
</organism>
<feature type="region of interest" description="Disordered" evidence="1">
    <location>
        <begin position="244"/>
        <end position="263"/>
    </location>
</feature>
<keyword evidence="3" id="KW-1185">Reference proteome</keyword>
<dbReference type="EMBL" id="JALJOS010000007">
    <property type="protein sequence ID" value="KAK9836783.1"/>
    <property type="molecule type" value="Genomic_DNA"/>
</dbReference>
<protein>
    <recommendedName>
        <fullName evidence="4">Coenzyme Q-binding protein COQ10 START domain-containing protein</fullName>
    </recommendedName>
</protein>
<accession>A0AAW1RSK8</accession>
<sequence length="278" mass="30399">MGNADKKPGEGETESYGDKTTRLVVTQPEGFAVKVCMKGKVELPPTDVYDLLTHPENHKIFRGIEAVLERKVLHDKGGRQKVLVVHEARWKFLFFSGKFATHMHVEQDRGAGTVRFSLAKVGMMKDFAGFWSVQPYTQQALQSADIGSSPRPEAPWWQPKSAFANFPRVGRQADRDAATLCRLEQSILPNVTPPRPLDRLMKGIAVKQVRGLMDDLRQEAGRIKAGKATLDTAAGRRFKAALEDSGSHLSSAPTAAGQGFSASPNQEALAGHLPGCLV</sequence>
<dbReference type="PANTHER" id="PTHR31385">
    <property type="entry name" value="PUTATIVE (DUF220)-RELATED"/>
    <property type="match status" value="1"/>
</dbReference>
<evidence type="ECO:0008006" key="4">
    <source>
        <dbReference type="Google" id="ProtNLM"/>
    </source>
</evidence>
<dbReference type="Proteomes" id="UP001438707">
    <property type="component" value="Unassembled WGS sequence"/>
</dbReference>
<name>A0AAW1RSK8_9CHLO</name>
<comment type="caution">
    <text evidence="2">The sequence shown here is derived from an EMBL/GenBank/DDBJ whole genome shotgun (WGS) entry which is preliminary data.</text>
</comment>
<proteinExistence type="predicted"/>
<evidence type="ECO:0000313" key="2">
    <source>
        <dbReference type="EMBL" id="KAK9836783.1"/>
    </source>
</evidence>
<dbReference type="AlphaFoldDB" id="A0AAW1RSK8"/>
<gene>
    <name evidence="2" type="ORF">WJX74_008035</name>
</gene>
<dbReference type="PANTHER" id="PTHR31385:SF1">
    <property type="entry name" value="PUTATIVE (DUF220)-RELATED"/>
    <property type="match status" value="1"/>
</dbReference>
<feature type="region of interest" description="Disordered" evidence="1">
    <location>
        <begin position="1"/>
        <end position="20"/>
    </location>
</feature>